<gene>
    <name evidence="3" type="ORF">GCM10007116_11950</name>
    <name evidence="2" type="ORF">HS1genome_2282</name>
</gene>
<feature type="transmembrane region" description="Helical" evidence="1">
    <location>
        <begin position="230"/>
        <end position="252"/>
    </location>
</feature>
<evidence type="ECO:0000313" key="3">
    <source>
        <dbReference type="EMBL" id="GGT96048.1"/>
    </source>
</evidence>
<feature type="transmembrane region" description="Helical" evidence="1">
    <location>
        <begin position="40"/>
        <end position="64"/>
    </location>
</feature>
<dbReference type="Proteomes" id="UP000616143">
    <property type="component" value="Unassembled WGS sequence"/>
</dbReference>
<dbReference type="EMBL" id="BMQS01000010">
    <property type="protein sequence ID" value="GGT96048.1"/>
    <property type="molecule type" value="Genomic_DNA"/>
</dbReference>
<organism evidence="2 4">
    <name type="scientific">Sulfodiicoccus acidiphilus</name>
    <dbReference type="NCBI Taxonomy" id="1670455"/>
    <lineage>
        <taxon>Archaea</taxon>
        <taxon>Thermoproteota</taxon>
        <taxon>Thermoprotei</taxon>
        <taxon>Sulfolobales</taxon>
        <taxon>Sulfolobaceae</taxon>
        <taxon>Sulfodiicoccus</taxon>
    </lineage>
</organism>
<keyword evidence="1" id="KW-1133">Transmembrane helix</keyword>
<dbReference type="Proteomes" id="UP000276741">
    <property type="component" value="Chromosome"/>
</dbReference>
<dbReference type="KEGG" id="sacd:HS1genome_2282"/>
<sequence length="253" mass="26924">MMMINKDVEVIGLATVVGFSIFATFPLTRHTNLDQRKVELLNGAAMGVLIYLLMDVFSGTYLLVGESDPLPETILLLGIVLSYLGFHLLSSVRPRRVGQAYQSAQHVSTLIALGIGLQNLTEGLALGGSFRLGLSSIVLPLVVGSTLQNVTEGFPISAPFLTERQKPAAKTVGGLYLLGGAPTLIGAIFSYLAASTILVASFNGIALGSIIYVLMEMYRGTVKRTQHLGLSPHLTSVGLVLGFTVAFLVNMFP</sequence>
<feature type="transmembrane region" description="Helical" evidence="1">
    <location>
        <begin position="200"/>
        <end position="218"/>
    </location>
</feature>
<keyword evidence="1" id="KW-0472">Membrane</keyword>
<proteinExistence type="predicted"/>
<reference evidence="3" key="4">
    <citation type="submission" date="2020-09" db="EMBL/GenBank/DDBJ databases">
        <authorList>
            <person name="Sun Q."/>
            <person name="Ohkuma M."/>
        </authorList>
    </citation>
    <scope>NUCLEOTIDE SEQUENCE</scope>
    <source>
        <strain evidence="3">JCM 31740</strain>
    </source>
</reference>
<name>A0A348B6U1_9CREN</name>
<dbReference type="AlphaFoldDB" id="A0A348B6U1"/>
<dbReference type="EMBL" id="AP018553">
    <property type="protein sequence ID" value="BBD73893.1"/>
    <property type="molecule type" value="Genomic_DNA"/>
</dbReference>
<feature type="transmembrane region" description="Helical" evidence="1">
    <location>
        <begin position="12"/>
        <end position="28"/>
    </location>
</feature>
<feature type="transmembrane region" description="Helical" evidence="1">
    <location>
        <begin position="174"/>
        <end position="194"/>
    </location>
</feature>
<reference evidence="3" key="1">
    <citation type="journal article" date="2014" name="Int. J. Syst. Evol. Microbiol.">
        <title>Complete genome sequence of Corynebacterium casei LMG S-19264T (=DSM 44701T), isolated from a smear-ripened cheese.</title>
        <authorList>
            <consortium name="US DOE Joint Genome Institute (JGI-PGF)"/>
            <person name="Walter F."/>
            <person name="Albersmeier A."/>
            <person name="Kalinowski J."/>
            <person name="Ruckert C."/>
        </authorList>
    </citation>
    <scope>NUCLEOTIDE SEQUENCE</scope>
    <source>
        <strain evidence="3">JCM 31740</strain>
    </source>
</reference>
<reference evidence="4" key="2">
    <citation type="submission" date="2018-04" db="EMBL/GenBank/DDBJ databases">
        <title>Complete genome sequence of Sulfodiicoccus acidiphilus strain HS-1.</title>
        <authorList>
            <person name="Sakai H.D."/>
            <person name="Kurosawa N."/>
        </authorList>
    </citation>
    <scope>NUCLEOTIDE SEQUENCE [LARGE SCALE GENOMIC DNA]</scope>
    <source>
        <strain evidence="4">HS-1</strain>
    </source>
</reference>
<accession>A0A348B6U1</accession>
<protein>
    <submittedName>
        <fullName evidence="2">ZIP family metal transporter</fullName>
    </submittedName>
</protein>
<keyword evidence="4" id="KW-1185">Reference proteome</keyword>
<feature type="transmembrane region" description="Helical" evidence="1">
    <location>
        <begin position="70"/>
        <end position="89"/>
    </location>
</feature>
<reference evidence="2" key="3">
    <citation type="journal article" date="2019" name="BMC Res. Notes">
        <title>Complete genome sequence of the Sulfodiicoccus acidiphilus strain HS-1T, the first crenarchaeon that lacks polB3, isolated from an acidic hot spring in Ohwaku-dani, Hakone, Japan.</title>
        <authorList>
            <person name="Sakai H.D."/>
            <person name="Kurosawa N."/>
        </authorList>
    </citation>
    <scope>NUCLEOTIDE SEQUENCE</scope>
    <source>
        <strain evidence="2">HS-1</strain>
    </source>
</reference>
<evidence type="ECO:0000256" key="1">
    <source>
        <dbReference type="SAM" id="Phobius"/>
    </source>
</evidence>
<keyword evidence="1" id="KW-0812">Transmembrane</keyword>
<evidence type="ECO:0000313" key="2">
    <source>
        <dbReference type="EMBL" id="BBD73893.1"/>
    </source>
</evidence>
<evidence type="ECO:0000313" key="4">
    <source>
        <dbReference type="Proteomes" id="UP000276741"/>
    </source>
</evidence>